<dbReference type="AlphaFoldDB" id="A0A6J7MMT2"/>
<protein>
    <submittedName>
        <fullName evidence="2">Unannotated protein</fullName>
    </submittedName>
</protein>
<proteinExistence type="predicted"/>
<accession>A0A6J7MMT2</accession>
<organism evidence="2">
    <name type="scientific">freshwater metagenome</name>
    <dbReference type="NCBI Taxonomy" id="449393"/>
    <lineage>
        <taxon>unclassified sequences</taxon>
        <taxon>metagenomes</taxon>
        <taxon>ecological metagenomes</taxon>
    </lineage>
</organism>
<evidence type="ECO:0000313" key="1">
    <source>
        <dbReference type="EMBL" id="CAB4792516.1"/>
    </source>
</evidence>
<sequence>MTAAGETRIDRLTFVYDADGTVVGELRYWFGTLLGAPHCTLCDVTHSRWRRKPSFRACADRVGLSIEYLHRDDLDDGLRSLAGPLPAVIGHSGRDRVRLLGPEDLRDLHGDVGSFEAILRSAIAKAEHASG</sequence>
<reference evidence="2" key="1">
    <citation type="submission" date="2020-05" db="EMBL/GenBank/DDBJ databases">
        <authorList>
            <person name="Chiriac C."/>
            <person name="Salcher M."/>
            <person name="Ghai R."/>
            <person name="Kavagutti S V."/>
        </authorList>
    </citation>
    <scope>NUCLEOTIDE SEQUENCE</scope>
</reference>
<gene>
    <name evidence="1" type="ORF">UFOPK3001_00396</name>
    <name evidence="2" type="ORF">UFOPK3954_00590</name>
</gene>
<evidence type="ECO:0000313" key="2">
    <source>
        <dbReference type="EMBL" id="CAB4982066.1"/>
    </source>
</evidence>
<name>A0A6J7MMT2_9ZZZZ</name>
<dbReference type="EMBL" id="CAFBON010000045">
    <property type="protein sequence ID" value="CAB4982066.1"/>
    <property type="molecule type" value="Genomic_DNA"/>
</dbReference>
<dbReference type="EMBL" id="CAFAAJ010000017">
    <property type="protein sequence ID" value="CAB4792516.1"/>
    <property type="molecule type" value="Genomic_DNA"/>
</dbReference>